<dbReference type="EMBL" id="JYDL01000176">
    <property type="protein sequence ID" value="KRX13963.1"/>
    <property type="molecule type" value="Genomic_DNA"/>
</dbReference>
<proteinExistence type="predicted"/>
<reference evidence="1 3" key="1">
    <citation type="submission" date="2015-01" db="EMBL/GenBank/DDBJ databases">
        <title>Evolution of Trichinella species and genotypes.</title>
        <authorList>
            <person name="Korhonen P.K."/>
            <person name="Edoardo P."/>
            <person name="Giuseppe L.R."/>
            <person name="Gasser R.B."/>
        </authorList>
    </citation>
    <scope>NUCLEOTIDE SEQUENCE [LARGE SCALE GENOMIC DNA]</scope>
    <source>
        <strain evidence="1">ISS37</strain>
    </source>
</reference>
<evidence type="ECO:0000313" key="2">
    <source>
        <dbReference type="EMBL" id="KRX13963.1"/>
    </source>
</evidence>
<dbReference type="Proteomes" id="UP000054630">
    <property type="component" value="Unassembled WGS sequence"/>
</dbReference>
<comment type="caution">
    <text evidence="1">The sequence shown here is derived from an EMBL/GenBank/DDBJ whole genome shotgun (WGS) entry which is preliminary data.</text>
</comment>
<dbReference type="EMBL" id="JYDL01000275">
    <property type="protein sequence ID" value="KRX12761.1"/>
    <property type="molecule type" value="Genomic_DNA"/>
</dbReference>
<evidence type="ECO:0000313" key="1">
    <source>
        <dbReference type="EMBL" id="KRX12761.1"/>
    </source>
</evidence>
<gene>
    <name evidence="1" type="ORF">T07_10327</name>
    <name evidence="2" type="ORF">T07_260</name>
</gene>
<evidence type="ECO:0000313" key="3">
    <source>
        <dbReference type="Proteomes" id="UP000054630"/>
    </source>
</evidence>
<protein>
    <submittedName>
        <fullName evidence="1">Uncharacterized protein</fullName>
    </submittedName>
</protein>
<keyword evidence="3" id="KW-1185">Reference proteome</keyword>
<accession>A0A0V0RE56</accession>
<dbReference type="AlphaFoldDB" id="A0A0V0RE56"/>
<name>A0A0V0RE56_9BILA</name>
<sequence length="102" mass="11859">MLLHHLKQKCCTERNQILQLGLPELFHPYSSASLHKEVIIGEENIRRTNGCEKMKKNIYAPLTYNCDDLAITHLEVNSYLSMYVYHISAGIEEIILTKFNHK</sequence>
<organism evidence="1 3">
    <name type="scientific">Trichinella nelsoni</name>
    <dbReference type="NCBI Taxonomy" id="6336"/>
    <lineage>
        <taxon>Eukaryota</taxon>
        <taxon>Metazoa</taxon>
        <taxon>Ecdysozoa</taxon>
        <taxon>Nematoda</taxon>
        <taxon>Enoplea</taxon>
        <taxon>Dorylaimia</taxon>
        <taxon>Trichinellida</taxon>
        <taxon>Trichinellidae</taxon>
        <taxon>Trichinella</taxon>
    </lineage>
</organism>